<dbReference type="AlphaFoldDB" id="A0A6N7W6S4"/>
<name>A0A6N7W6S4_9ACTO</name>
<comment type="caution">
    <text evidence="1">The sequence shown here is derived from an EMBL/GenBank/DDBJ whole genome shotgun (WGS) entry which is preliminary data.</text>
</comment>
<dbReference type="Proteomes" id="UP000470875">
    <property type="component" value="Unassembled WGS sequence"/>
</dbReference>
<gene>
    <name evidence="1" type="ORF">FYJ24_09355</name>
</gene>
<accession>A0A6N7W6S4</accession>
<reference evidence="1 2" key="1">
    <citation type="submission" date="2019-08" db="EMBL/GenBank/DDBJ databases">
        <title>In-depth cultivation of the pig gut microbiome towards novel bacterial diversity and tailored functional studies.</title>
        <authorList>
            <person name="Wylensek D."/>
            <person name="Hitch T.C.A."/>
            <person name="Clavel T."/>
        </authorList>
    </citation>
    <scope>NUCLEOTIDE SEQUENCE [LARGE SCALE GENOMIC DNA]</scope>
    <source>
        <strain evidence="1 2">WB03_NA08</strain>
    </source>
</reference>
<dbReference type="EMBL" id="VULO01000011">
    <property type="protein sequence ID" value="MSS84965.1"/>
    <property type="molecule type" value="Genomic_DNA"/>
</dbReference>
<proteinExistence type="predicted"/>
<sequence length="87" mass="9638">MWELSTPASWGQACTLVDASLEDSATSLFVAVNGWDYPISMPELLLVIGLYGDKAERLLPFHDEGTHVTEEEHSAAVSELLEEIRFT</sequence>
<evidence type="ECO:0000313" key="2">
    <source>
        <dbReference type="Proteomes" id="UP000470875"/>
    </source>
</evidence>
<protein>
    <submittedName>
        <fullName evidence="1">Uncharacterized protein</fullName>
    </submittedName>
</protein>
<evidence type="ECO:0000313" key="1">
    <source>
        <dbReference type="EMBL" id="MSS84965.1"/>
    </source>
</evidence>
<keyword evidence="2" id="KW-1185">Reference proteome</keyword>
<organism evidence="1 2">
    <name type="scientific">Scrofimicrobium canadense</name>
    <dbReference type="NCBI Taxonomy" id="2652290"/>
    <lineage>
        <taxon>Bacteria</taxon>
        <taxon>Bacillati</taxon>
        <taxon>Actinomycetota</taxon>
        <taxon>Actinomycetes</taxon>
        <taxon>Actinomycetales</taxon>
        <taxon>Actinomycetaceae</taxon>
        <taxon>Scrofimicrobium</taxon>
    </lineage>
</organism>
<dbReference type="RefSeq" id="WP_154545795.1">
    <property type="nucleotide sequence ID" value="NZ_VULO01000011.1"/>
</dbReference>